<reference evidence="1 2" key="1">
    <citation type="submission" date="2019-10" db="EMBL/GenBank/DDBJ databases">
        <title>Bacillus from the desert of Cuatro Cinegas, Coahuila.</title>
        <authorList>
            <person name="Olmedo-Alvarez G."/>
            <person name="Saldana S."/>
            <person name="Barcelo D."/>
        </authorList>
    </citation>
    <scope>NUCLEOTIDE SEQUENCE [LARGE SCALE GENOMIC DNA]</scope>
    <source>
        <strain evidence="1 2">CH101a_3T</strain>
    </source>
</reference>
<dbReference type="AlphaFoldDB" id="A0AB34D9J8"/>
<accession>A0AB34D9J8</accession>
<proteinExistence type="predicted"/>
<evidence type="ECO:0000313" key="2">
    <source>
        <dbReference type="Proteomes" id="UP000477920"/>
    </source>
</evidence>
<sequence length="64" mass="7637">MEKYLITVHTNSGETKFLDTVISISKWRMYMKYILSSSKTNKERLLETLPIFEFKKVKCFLEVV</sequence>
<comment type="caution">
    <text evidence="1">The sequence shown here is derived from an EMBL/GenBank/DDBJ whole genome shotgun (WGS) entry which is preliminary data.</text>
</comment>
<organism evidence="1 2">
    <name type="scientific">Bacillus cereus</name>
    <dbReference type="NCBI Taxonomy" id="1396"/>
    <lineage>
        <taxon>Bacteria</taxon>
        <taxon>Bacillati</taxon>
        <taxon>Bacillota</taxon>
        <taxon>Bacilli</taxon>
        <taxon>Bacillales</taxon>
        <taxon>Bacillaceae</taxon>
        <taxon>Bacillus</taxon>
        <taxon>Bacillus cereus group</taxon>
    </lineage>
</organism>
<protein>
    <submittedName>
        <fullName evidence="1">Uncharacterized protein</fullName>
    </submittedName>
</protein>
<dbReference type="EMBL" id="WBPB01000040">
    <property type="protein sequence ID" value="KAB2496837.1"/>
    <property type="molecule type" value="Genomic_DNA"/>
</dbReference>
<dbReference type="RefSeq" id="WP_134995545.1">
    <property type="nucleotide sequence ID" value="NZ_PVON01000001.1"/>
</dbReference>
<evidence type="ECO:0000313" key="1">
    <source>
        <dbReference type="EMBL" id="KAB2496837.1"/>
    </source>
</evidence>
<dbReference type="Proteomes" id="UP000477920">
    <property type="component" value="Unassembled WGS sequence"/>
</dbReference>
<name>A0AB34D9J8_BACCE</name>
<gene>
    <name evidence="1" type="ORF">F8158_17450</name>
</gene>